<dbReference type="InterPro" id="IPR053158">
    <property type="entry name" value="CapK_Type1_Caps_Biosynth"/>
</dbReference>
<dbReference type="Gene3D" id="3.40.50.12780">
    <property type="entry name" value="N-terminal domain of ligase-like"/>
    <property type="match status" value="1"/>
</dbReference>
<organism evidence="1 2">
    <name type="scientific">Pseudoalteromonas ruthenica</name>
    <dbReference type="NCBI Taxonomy" id="151081"/>
    <lineage>
        <taxon>Bacteria</taxon>
        <taxon>Pseudomonadati</taxon>
        <taxon>Pseudomonadota</taxon>
        <taxon>Gammaproteobacteria</taxon>
        <taxon>Alteromonadales</taxon>
        <taxon>Pseudoalteromonadaceae</taxon>
        <taxon>Pseudoalteromonas</taxon>
    </lineage>
</organism>
<evidence type="ECO:0000313" key="2">
    <source>
        <dbReference type="Proteomes" id="UP000033664"/>
    </source>
</evidence>
<evidence type="ECO:0000313" key="1">
    <source>
        <dbReference type="EMBL" id="KJZ02219.1"/>
    </source>
</evidence>
<dbReference type="GeneID" id="58226993"/>
<dbReference type="OrthoDB" id="580775at2"/>
<dbReference type="PANTHER" id="PTHR36932">
    <property type="entry name" value="CAPSULAR POLYSACCHARIDE BIOSYNTHESIS PROTEIN"/>
    <property type="match status" value="1"/>
</dbReference>
<name>A0A0F4PRV9_9GAMM</name>
<dbReference type="InterPro" id="IPR042099">
    <property type="entry name" value="ANL_N_sf"/>
</dbReference>
<dbReference type="PATRIC" id="fig|151081.8.peg.1312"/>
<sequence length="441" mass="50595">MYTSRMYKRSPIWLQNVLASVYGGLRQKLRDNRHTRSLTAQLEQLQYDVHKCDAYRQARLEKMLTHAARRVPFYRDKGTDLGQYSVIDKATVKAQHRDFLDSEHQGVKIKGATSGTTGSPLVIYQSKESVMRERAFTNRHRQWAGYQKGDKRAWLRGDMIVPGEQRKAPFWRYSWFEDMIMLSSFHLTTANMASYIDAMVEFGVDVIQAYPSSIVSLAKYLQSCDTYYPAPLKSVITSSESLSAEDRALIESRFKCKVFDWYGLFERVAAIANCEHGNYHLLNDYAEVELHHIDGNRYELIGSNLNNSLFPLIRYRTGDFVQLSDEQSCPCGRHYPVISAIEGRQGDYLVAEQGQKVYVLNHIPKGVDGLLGCQFVQHRPGAVEVRVQIDDRRFDEHQRQQLISNTKERLGQSMQVKVTPVSQLEKTASGKVRQALCSIEE</sequence>
<dbReference type="EMBL" id="JXXZ01000001">
    <property type="protein sequence ID" value="KJZ02219.1"/>
    <property type="molecule type" value="Genomic_DNA"/>
</dbReference>
<protein>
    <submittedName>
        <fullName evidence="1">Capsule biosynthesis protein CapK</fullName>
    </submittedName>
</protein>
<comment type="caution">
    <text evidence="1">The sequence shown here is derived from an EMBL/GenBank/DDBJ whole genome shotgun (WGS) entry which is preliminary data.</text>
</comment>
<proteinExistence type="predicted"/>
<dbReference type="AlphaFoldDB" id="A0A0F4PRV9"/>
<dbReference type="PANTHER" id="PTHR36932:SF1">
    <property type="entry name" value="CAPSULAR POLYSACCHARIDE BIOSYNTHESIS PROTEIN"/>
    <property type="match status" value="1"/>
</dbReference>
<accession>A0A0F4PRV9</accession>
<keyword evidence="2" id="KW-1185">Reference proteome</keyword>
<dbReference type="Proteomes" id="UP000033664">
    <property type="component" value="Unassembled WGS sequence"/>
</dbReference>
<dbReference type="SUPFAM" id="SSF56801">
    <property type="entry name" value="Acetyl-CoA synthetase-like"/>
    <property type="match status" value="1"/>
</dbReference>
<dbReference type="RefSeq" id="WP_045978966.1">
    <property type="nucleotide sequence ID" value="NZ_JXXY01000005.1"/>
</dbReference>
<gene>
    <name evidence="1" type="ORF">TW72_00650</name>
</gene>
<reference evidence="1 2" key="1">
    <citation type="journal article" date="2015" name="BMC Genomics">
        <title>Genome mining reveals unlocked bioactive potential of marine Gram-negative bacteria.</title>
        <authorList>
            <person name="Machado H."/>
            <person name="Sonnenschein E.C."/>
            <person name="Melchiorsen J."/>
            <person name="Gram L."/>
        </authorList>
    </citation>
    <scope>NUCLEOTIDE SEQUENCE [LARGE SCALE GENOMIC DNA]</scope>
    <source>
        <strain evidence="1 2">S3137</strain>
    </source>
</reference>
<dbReference type="eggNOG" id="COG1541">
    <property type="taxonomic scope" value="Bacteria"/>
</dbReference>